<proteinExistence type="predicted"/>
<dbReference type="Proteomes" id="UP000194236">
    <property type="component" value="Unassembled WGS sequence"/>
</dbReference>
<accession>A0A1Y3BTQ9</accession>
<dbReference type="EMBL" id="MUJZ01003642">
    <property type="protein sequence ID" value="OTF83457.1"/>
    <property type="molecule type" value="Genomic_DNA"/>
</dbReference>
<evidence type="ECO:0000313" key="1">
    <source>
        <dbReference type="EMBL" id="OTF83457.1"/>
    </source>
</evidence>
<evidence type="ECO:0000313" key="2">
    <source>
        <dbReference type="Proteomes" id="UP000194236"/>
    </source>
</evidence>
<sequence length="66" mass="7833">MANNKGQNESNRIRFVYMNKLHQRLSQIRQNYQNGIIELSEKSIRIISMACEFINKNQLHLLADKQ</sequence>
<comment type="caution">
    <text evidence="1">The sequence shown here is derived from an EMBL/GenBank/DDBJ whole genome shotgun (WGS) entry which is preliminary data.</text>
</comment>
<dbReference type="OrthoDB" id="10514053at2759"/>
<protein>
    <submittedName>
        <fullName evidence="1">Uncharacterized protein</fullName>
    </submittedName>
</protein>
<organism evidence="1 2">
    <name type="scientific">Euroglyphus maynei</name>
    <name type="common">Mayne's house dust mite</name>
    <dbReference type="NCBI Taxonomy" id="6958"/>
    <lineage>
        <taxon>Eukaryota</taxon>
        <taxon>Metazoa</taxon>
        <taxon>Ecdysozoa</taxon>
        <taxon>Arthropoda</taxon>
        <taxon>Chelicerata</taxon>
        <taxon>Arachnida</taxon>
        <taxon>Acari</taxon>
        <taxon>Acariformes</taxon>
        <taxon>Sarcoptiformes</taxon>
        <taxon>Astigmata</taxon>
        <taxon>Psoroptidia</taxon>
        <taxon>Analgoidea</taxon>
        <taxon>Pyroglyphidae</taxon>
        <taxon>Pyroglyphinae</taxon>
        <taxon>Euroglyphus</taxon>
    </lineage>
</organism>
<reference evidence="1 2" key="1">
    <citation type="submission" date="2017-03" db="EMBL/GenBank/DDBJ databases">
        <title>Genome Survey of Euroglyphus maynei.</title>
        <authorList>
            <person name="Arlian L.G."/>
            <person name="Morgan M.S."/>
            <person name="Rider S.D."/>
        </authorList>
    </citation>
    <scope>NUCLEOTIDE SEQUENCE [LARGE SCALE GENOMIC DNA]</scope>
    <source>
        <strain evidence="1">Arlian Lab</strain>
        <tissue evidence="1">Whole body</tissue>
    </source>
</reference>
<name>A0A1Y3BTQ9_EURMA</name>
<keyword evidence="2" id="KW-1185">Reference proteome</keyword>
<dbReference type="AlphaFoldDB" id="A0A1Y3BTQ9"/>
<gene>
    <name evidence="1" type="ORF">BLA29_006819</name>
</gene>